<sequence length="290" mass="32958">MRPLSAAALLGLGTAGVGGWYKFRNLEPTTLRQYLEWQGLRLISDSESNYWNAVLEEHKEFIKESGLDNSKIDGIKQWCKGNIDSKDYENLKAKALRLCVDNPKTIKARIIQLDGGTGHLINGNDADNKYKVSYVFRKHIDGFNSLISYSPQMEDDGKEVENLEAAKDAFKKWCTDSLDKPIDETLVQNIRTLCTPKKFSTIEELIKQNKEDKMLLTESGNSSDLEKKYTAIKELSTWTADNTGSKSDSSDLKTWCETNKSKNFHEPKVFSETYPKFRFRCLKGTTADPK</sequence>
<dbReference type="HOGENOM" id="CLU_087907_0_0_14"/>
<accession>E8ZIS9</accession>
<evidence type="ECO:0000313" key="2">
    <source>
        <dbReference type="Proteomes" id="UP000008637"/>
    </source>
</evidence>
<dbReference type="KEGG" id="mha:HF1_10420"/>
<protein>
    <submittedName>
        <fullName evidence="1">Uncharacterized protein</fullName>
    </submittedName>
</protein>
<organism evidence="1 2">
    <name type="scientific">Mycoplasma haemofelis (strain Langford 1)</name>
    <name type="common">Haemobartonella felis</name>
    <dbReference type="NCBI Taxonomy" id="941640"/>
    <lineage>
        <taxon>Bacteria</taxon>
        <taxon>Bacillati</taxon>
        <taxon>Mycoplasmatota</taxon>
        <taxon>Mollicutes</taxon>
        <taxon>Mycoplasmataceae</taxon>
        <taxon>Mycoplasma</taxon>
    </lineage>
</organism>
<reference evidence="1 2" key="1">
    <citation type="journal article" date="2011" name="J. Bacteriol.">
        <title>Complete genome sequence of Mycoplasma haemofelis, a hemotropic mycoplasma.</title>
        <authorList>
            <person name="Barker E.N."/>
            <person name="Helps C.R."/>
            <person name="Peters I.R."/>
            <person name="Darby A.C."/>
            <person name="Radford A.D."/>
            <person name="Tasker S."/>
        </authorList>
    </citation>
    <scope>NUCLEOTIDE SEQUENCE [LARGE SCALE GENOMIC DNA]</scope>
    <source>
        <strain evidence="1 2">Langford 1</strain>
    </source>
</reference>
<keyword evidence="2" id="KW-1185">Reference proteome</keyword>
<dbReference type="AlphaFoldDB" id="E8ZIS9"/>
<evidence type="ECO:0000313" key="1">
    <source>
        <dbReference type="EMBL" id="CBY93050.1"/>
    </source>
</evidence>
<gene>
    <name evidence="1" type="ORF">HF1_10420</name>
</gene>
<proteinExistence type="predicted"/>
<dbReference type="EMBL" id="FR773153">
    <property type="protein sequence ID" value="CBY93050.1"/>
    <property type="molecule type" value="Genomic_DNA"/>
</dbReference>
<name>E8ZIS9_MYCHL</name>
<dbReference type="Proteomes" id="UP000008637">
    <property type="component" value="Chromosome"/>
</dbReference>